<dbReference type="CDD" id="cd03784">
    <property type="entry name" value="GT1_Gtf-like"/>
    <property type="match status" value="1"/>
</dbReference>
<gene>
    <name evidence="8" type="ORF">K2173_019582</name>
</gene>
<comment type="similarity">
    <text evidence="2 6">Belongs to the UDP-glycosyltransferase family.</text>
</comment>
<dbReference type="GO" id="GO:0047213">
    <property type="term" value="F:anthocyanidin 3-O-glucosyltransferase activity"/>
    <property type="evidence" value="ECO:0007669"/>
    <property type="project" value="UniProtKB-EC"/>
</dbReference>
<dbReference type="InterPro" id="IPR002213">
    <property type="entry name" value="UDP_glucos_trans"/>
</dbReference>
<evidence type="ECO:0000256" key="7">
    <source>
        <dbReference type="RuleBase" id="RU362057"/>
    </source>
</evidence>
<dbReference type="SUPFAM" id="SSF53756">
    <property type="entry name" value="UDP-Glycosyltransferase/glycogen phosphorylase"/>
    <property type="match status" value="1"/>
</dbReference>
<dbReference type="PANTHER" id="PTHR48047:SF237">
    <property type="entry name" value="UDP-GLYCOSYLTRANSFERASE 73C3-LIKE"/>
    <property type="match status" value="1"/>
</dbReference>
<comment type="caution">
    <text evidence="8">The sequence shown here is derived from an EMBL/GenBank/DDBJ whole genome shotgun (WGS) entry which is preliminary data.</text>
</comment>
<keyword evidence="3 6" id="KW-0328">Glycosyltransferase</keyword>
<evidence type="ECO:0000313" key="9">
    <source>
        <dbReference type="Proteomes" id="UP001159364"/>
    </source>
</evidence>
<dbReference type="FunFam" id="3.40.50.2000:FF:000071">
    <property type="entry name" value="Glycosyltransferase"/>
    <property type="match status" value="1"/>
</dbReference>
<evidence type="ECO:0000256" key="5">
    <source>
        <dbReference type="ARBA" id="ARBA00047606"/>
    </source>
</evidence>
<evidence type="ECO:0000256" key="3">
    <source>
        <dbReference type="ARBA" id="ARBA00022676"/>
    </source>
</evidence>
<evidence type="ECO:0000256" key="6">
    <source>
        <dbReference type="RuleBase" id="RU003718"/>
    </source>
</evidence>
<evidence type="ECO:0000256" key="2">
    <source>
        <dbReference type="ARBA" id="ARBA00009995"/>
    </source>
</evidence>
<organism evidence="8 9">
    <name type="scientific">Erythroxylum novogranatense</name>
    <dbReference type="NCBI Taxonomy" id="1862640"/>
    <lineage>
        <taxon>Eukaryota</taxon>
        <taxon>Viridiplantae</taxon>
        <taxon>Streptophyta</taxon>
        <taxon>Embryophyta</taxon>
        <taxon>Tracheophyta</taxon>
        <taxon>Spermatophyta</taxon>
        <taxon>Magnoliopsida</taxon>
        <taxon>eudicotyledons</taxon>
        <taxon>Gunneridae</taxon>
        <taxon>Pentapetalae</taxon>
        <taxon>rosids</taxon>
        <taxon>fabids</taxon>
        <taxon>Malpighiales</taxon>
        <taxon>Erythroxylaceae</taxon>
        <taxon>Erythroxylum</taxon>
    </lineage>
</organism>
<keyword evidence="4 6" id="KW-0808">Transferase</keyword>
<dbReference type="PROSITE" id="PS00375">
    <property type="entry name" value="UDPGT"/>
    <property type="match status" value="1"/>
</dbReference>
<evidence type="ECO:0000256" key="4">
    <source>
        <dbReference type="ARBA" id="ARBA00022679"/>
    </source>
</evidence>
<dbReference type="FunFam" id="3.40.50.2000:FF:000047">
    <property type="entry name" value="Glycosyltransferase"/>
    <property type="match status" value="1"/>
</dbReference>
<accession>A0AAV8UBR1</accession>
<reference evidence="8 9" key="1">
    <citation type="submission" date="2021-09" db="EMBL/GenBank/DDBJ databases">
        <title>Genomic insights and catalytic innovation underlie evolution of tropane alkaloids biosynthesis.</title>
        <authorList>
            <person name="Wang Y.-J."/>
            <person name="Tian T."/>
            <person name="Huang J.-P."/>
            <person name="Huang S.-X."/>
        </authorList>
    </citation>
    <scope>NUCLEOTIDE SEQUENCE [LARGE SCALE GENOMIC DNA]</scope>
    <source>
        <strain evidence="8">KIB-2018</strain>
        <tissue evidence="8">Leaf</tissue>
    </source>
</reference>
<protein>
    <recommendedName>
        <fullName evidence="7">Glycosyltransferase</fullName>
        <ecNumber evidence="7">2.4.1.-</ecNumber>
    </recommendedName>
</protein>
<dbReference type="Pfam" id="PF00201">
    <property type="entry name" value="UDPGT"/>
    <property type="match status" value="1"/>
</dbReference>
<dbReference type="AlphaFoldDB" id="A0AAV8UBR1"/>
<dbReference type="EMBL" id="JAIWQS010000008">
    <property type="protein sequence ID" value="KAJ8899879.1"/>
    <property type="molecule type" value="Genomic_DNA"/>
</dbReference>
<dbReference type="Proteomes" id="UP001159364">
    <property type="component" value="Linkage Group LG08"/>
</dbReference>
<dbReference type="PANTHER" id="PTHR48047">
    <property type="entry name" value="GLYCOSYLTRANSFERASE"/>
    <property type="match status" value="1"/>
</dbReference>
<evidence type="ECO:0000313" key="8">
    <source>
        <dbReference type="EMBL" id="KAJ8899879.1"/>
    </source>
</evidence>
<dbReference type="InterPro" id="IPR035595">
    <property type="entry name" value="UDP_glycos_trans_CS"/>
</dbReference>
<comment type="catalytic activity">
    <reaction evidence="5">
        <text>an anthocyanidin + UDP-alpha-D-glucose + H(+) = an anthocyanidin 3-O-beta-D-glucoside + UDP</text>
        <dbReference type="Rhea" id="RHEA:20093"/>
        <dbReference type="ChEBI" id="CHEBI:15378"/>
        <dbReference type="ChEBI" id="CHEBI:16307"/>
        <dbReference type="ChEBI" id="CHEBI:58223"/>
        <dbReference type="ChEBI" id="CHEBI:58885"/>
        <dbReference type="ChEBI" id="CHEBI:143576"/>
        <dbReference type="EC" id="2.4.1.115"/>
    </reaction>
</comment>
<comment type="pathway">
    <text evidence="1">Pigment biosynthesis; anthocyanin biosynthesis.</text>
</comment>
<dbReference type="Gene3D" id="3.40.50.2000">
    <property type="entry name" value="Glycogen Phosphorylase B"/>
    <property type="match status" value="2"/>
</dbReference>
<keyword evidence="9" id="KW-1185">Reference proteome</keyword>
<name>A0AAV8UBR1_9ROSI</name>
<sequence>MASQPNQLHFVLIPLMSPGHLIPMTDMAKLLADHGTIVTIVTTPLNAIKISSTIGRANKSGLKIQLLQLQFPATEYGLPEGCENMDKLPSRNLIRNFFNASSMLQQQFEEVFDSLRPRPNCIISGKNLPWTVNTALKFRIPRIFFDAMGCFAFACTQKLEVSKVHLRPSKFEPFLVPDMPHLIELTRAKLPESLNPGPGSSDLTDVRDSIRATEVISDGIVVNTFEELETEYVKEYKKVKGDKVWCVGPVSAFNKLTSEKVERGEKASADEIECLKWLDLWEPGSVIYACLGSICGLTTSQLVELGLGLEASKRPFIWVIRGGQKSEGLNKWIVEEGFEQRTKDRGFLIRGWAPQVLILSHPSIGGFLTHCGWNSTLEGVSAGVPMVTCPLFAEQFLNEKLVVEVLCTGVSVGIEAAVTWGMEEKSGLVMSREQVSNAILQLMEKGEEAEERIRRAKAFGDVAKRAIEKGGSSYFNMELLIQYVRHANNENAADSDS</sequence>
<evidence type="ECO:0000256" key="1">
    <source>
        <dbReference type="ARBA" id="ARBA00004935"/>
    </source>
</evidence>
<proteinExistence type="inferred from homology"/>
<dbReference type="EC" id="2.4.1.-" evidence="7"/>